<protein>
    <submittedName>
        <fullName evidence="2">ANTAR domain-containing protein</fullName>
    </submittedName>
</protein>
<dbReference type="SUPFAM" id="SSF52172">
    <property type="entry name" value="CheY-like"/>
    <property type="match status" value="1"/>
</dbReference>
<sequence length="215" mass="23922">MSRLRLIQNFSGLRAMLFRPTPDSASDPLQHGLARLGVTVEHAPEQPDALAELSLCADRDVLIVDGDPGACAILPLLIELKPPVPVIGLIGMETPSRLRLLMEAGATAMLRKPVQSGALYTSLYLGINGYRQRQLAEARIAEHERRRRGRRGLVKAILHVMQRDGLDDDTAFETLRRDAMRARLGIEDYCDNLMQTLPRQCAPARAPFKQERDHG</sequence>
<dbReference type="AlphaFoldDB" id="A0A5R9J4X8"/>
<dbReference type="InterPro" id="IPR005561">
    <property type="entry name" value="ANTAR"/>
</dbReference>
<dbReference type="InterPro" id="IPR036388">
    <property type="entry name" value="WH-like_DNA-bd_sf"/>
</dbReference>
<keyword evidence="3" id="KW-1185">Reference proteome</keyword>
<dbReference type="Gene3D" id="1.10.10.10">
    <property type="entry name" value="Winged helix-like DNA-binding domain superfamily/Winged helix DNA-binding domain"/>
    <property type="match status" value="1"/>
</dbReference>
<dbReference type="InterPro" id="IPR049021">
    <property type="entry name" value="AmiR_N"/>
</dbReference>
<dbReference type="RefSeq" id="WP_138326074.1">
    <property type="nucleotide sequence ID" value="NZ_VCDI01000003.1"/>
</dbReference>
<proteinExistence type="predicted"/>
<feature type="domain" description="ANTAR" evidence="1">
    <location>
        <begin position="133"/>
        <end position="194"/>
    </location>
</feature>
<accession>A0A5R9J4X8</accession>
<dbReference type="InterPro" id="IPR011006">
    <property type="entry name" value="CheY-like_superfamily"/>
</dbReference>
<dbReference type="GO" id="GO:0003723">
    <property type="term" value="F:RNA binding"/>
    <property type="evidence" value="ECO:0007669"/>
    <property type="project" value="InterPro"/>
</dbReference>
<dbReference type="EMBL" id="VCDI01000003">
    <property type="protein sequence ID" value="TLU72612.1"/>
    <property type="molecule type" value="Genomic_DNA"/>
</dbReference>
<evidence type="ECO:0000313" key="3">
    <source>
        <dbReference type="Proteomes" id="UP000305654"/>
    </source>
</evidence>
<dbReference type="Pfam" id="PF03861">
    <property type="entry name" value="ANTAR"/>
    <property type="match status" value="1"/>
</dbReference>
<dbReference type="SMART" id="SM01012">
    <property type="entry name" value="ANTAR"/>
    <property type="match status" value="1"/>
</dbReference>
<dbReference type="Pfam" id="PF21332">
    <property type="entry name" value="AmiR_N"/>
    <property type="match status" value="1"/>
</dbReference>
<organism evidence="2 3">
    <name type="scientific">Lichenicoccus roseus</name>
    <dbReference type="NCBI Taxonomy" id="2683649"/>
    <lineage>
        <taxon>Bacteria</taxon>
        <taxon>Pseudomonadati</taxon>
        <taxon>Pseudomonadota</taxon>
        <taxon>Alphaproteobacteria</taxon>
        <taxon>Acetobacterales</taxon>
        <taxon>Acetobacteraceae</taxon>
        <taxon>Lichenicoccus</taxon>
    </lineage>
</organism>
<dbReference type="OrthoDB" id="7366028at2"/>
<comment type="caution">
    <text evidence="2">The sequence shown here is derived from an EMBL/GenBank/DDBJ whole genome shotgun (WGS) entry which is preliminary data.</text>
</comment>
<dbReference type="PROSITE" id="PS50921">
    <property type="entry name" value="ANTAR"/>
    <property type="match status" value="1"/>
</dbReference>
<evidence type="ECO:0000259" key="1">
    <source>
        <dbReference type="PROSITE" id="PS50921"/>
    </source>
</evidence>
<name>A0A5R9J4X8_9PROT</name>
<dbReference type="Gene3D" id="3.40.50.2300">
    <property type="match status" value="1"/>
</dbReference>
<dbReference type="Proteomes" id="UP000305654">
    <property type="component" value="Unassembled WGS sequence"/>
</dbReference>
<gene>
    <name evidence="2" type="ORF">FE263_11240</name>
</gene>
<reference evidence="2 3" key="1">
    <citation type="submission" date="2019-05" db="EMBL/GenBank/DDBJ databases">
        <authorList>
            <person name="Pankratov T."/>
            <person name="Grouzdev D."/>
        </authorList>
    </citation>
    <scope>NUCLEOTIDE SEQUENCE [LARGE SCALE GENOMIC DNA]</scope>
    <source>
        <strain evidence="2 3">KEBCLARHB70R</strain>
    </source>
</reference>
<evidence type="ECO:0000313" key="2">
    <source>
        <dbReference type="EMBL" id="TLU72612.1"/>
    </source>
</evidence>